<dbReference type="EMBL" id="CAWUFR010001029">
    <property type="protein sequence ID" value="CAK6982471.1"/>
    <property type="molecule type" value="Genomic_DNA"/>
</dbReference>
<keyword evidence="2" id="KW-1185">Reference proteome</keyword>
<accession>A0AAV1QIK8</accession>
<proteinExistence type="predicted"/>
<evidence type="ECO:0000313" key="2">
    <source>
        <dbReference type="Proteomes" id="UP001314229"/>
    </source>
</evidence>
<organism evidence="1 2">
    <name type="scientific">Scomber scombrus</name>
    <name type="common">Atlantic mackerel</name>
    <name type="synonym">Scomber vernalis</name>
    <dbReference type="NCBI Taxonomy" id="13677"/>
    <lineage>
        <taxon>Eukaryota</taxon>
        <taxon>Metazoa</taxon>
        <taxon>Chordata</taxon>
        <taxon>Craniata</taxon>
        <taxon>Vertebrata</taxon>
        <taxon>Euteleostomi</taxon>
        <taxon>Actinopterygii</taxon>
        <taxon>Neopterygii</taxon>
        <taxon>Teleostei</taxon>
        <taxon>Neoteleostei</taxon>
        <taxon>Acanthomorphata</taxon>
        <taxon>Pelagiaria</taxon>
        <taxon>Scombriformes</taxon>
        <taxon>Scombridae</taxon>
        <taxon>Scomber</taxon>
    </lineage>
</organism>
<dbReference type="Proteomes" id="UP001314229">
    <property type="component" value="Unassembled WGS sequence"/>
</dbReference>
<dbReference type="AlphaFoldDB" id="A0AAV1QIK8"/>
<name>A0AAV1QIK8_SCOSC</name>
<reference evidence="1 2" key="1">
    <citation type="submission" date="2024-01" db="EMBL/GenBank/DDBJ databases">
        <authorList>
            <person name="Alioto T."/>
            <person name="Alioto T."/>
            <person name="Gomez Garrido J."/>
        </authorList>
    </citation>
    <scope>NUCLEOTIDE SEQUENCE [LARGE SCALE GENOMIC DNA]</scope>
</reference>
<protein>
    <submittedName>
        <fullName evidence="1">Uncharacterized protein</fullName>
    </submittedName>
</protein>
<gene>
    <name evidence="1" type="ORF">FSCOSCO3_A026892</name>
</gene>
<comment type="caution">
    <text evidence="1">The sequence shown here is derived from an EMBL/GenBank/DDBJ whole genome shotgun (WGS) entry which is preliminary data.</text>
</comment>
<evidence type="ECO:0000313" key="1">
    <source>
        <dbReference type="EMBL" id="CAK6982471.1"/>
    </source>
</evidence>
<sequence>MAREREVARALCTRYPNTGNLTGKRRENQVSSTIQGRKYPERYSVDLRKRSEYY</sequence>